<dbReference type="AlphaFoldDB" id="A0AAV7T0G1"/>
<keyword evidence="3" id="KW-1185">Reference proteome</keyword>
<protein>
    <submittedName>
        <fullName evidence="2">Uncharacterized protein</fullName>
    </submittedName>
</protein>
<accession>A0AAV7T0G1</accession>
<dbReference type="Proteomes" id="UP001066276">
    <property type="component" value="Chromosome 4_1"/>
</dbReference>
<evidence type="ECO:0000256" key="1">
    <source>
        <dbReference type="SAM" id="MobiDB-lite"/>
    </source>
</evidence>
<evidence type="ECO:0000313" key="3">
    <source>
        <dbReference type="Proteomes" id="UP001066276"/>
    </source>
</evidence>
<evidence type="ECO:0000313" key="2">
    <source>
        <dbReference type="EMBL" id="KAJ1169987.1"/>
    </source>
</evidence>
<organism evidence="2 3">
    <name type="scientific">Pleurodeles waltl</name>
    <name type="common">Iberian ribbed newt</name>
    <dbReference type="NCBI Taxonomy" id="8319"/>
    <lineage>
        <taxon>Eukaryota</taxon>
        <taxon>Metazoa</taxon>
        <taxon>Chordata</taxon>
        <taxon>Craniata</taxon>
        <taxon>Vertebrata</taxon>
        <taxon>Euteleostomi</taxon>
        <taxon>Amphibia</taxon>
        <taxon>Batrachia</taxon>
        <taxon>Caudata</taxon>
        <taxon>Salamandroidea</taxon>
        <taxon>Salamandridae</taxon>
        <taxon>Pleurodelinae</taxon>
        <taxon>Pleurodeles</taxon>
    </lineage>
</organism>
<sequence length="84" mass="9567">MYDDTLQNPGTQEPYPRGTVKRVTSVRIEEHAGVRTQEKKDAGKQSEREDQGGDCREKVRERETTGERITLTGSGAEHLRRPKE</sequence>
<comment type="caution">
    <text evidence="2">The sequence shown here is derived from an EMBL/GenBank/DDBJ whole genome shotgun (WGS) entry which is preliminary data.</text>
</comment>
<reference evidence="2" key="1">
    <citation type="journal article" date="2022" name="bioRxiv">
        <title>Sequencing and chromosome-scale assembly of the giantPleurodeles waltlgenome.</title>
        <authorList>
            <person name="Brown T."/>
            <person name="Elewa A."/>
            <person name="Iarovenko S."/>
            <person name="Subramanian E."/>
            <person name="Araus A.J."/>
            <person name="Petzold A."/>
            <person name="Susuki M."/>
            <person name="Suzuki K.-i.T."/>
            <person name="Hayashi T."/>
            <person name="Toyoda A."/>
            <person name="Oliveira C."/>
            <person name="Osipova E."/>
            <person name="Leigh N.D."/>
            <person name="Simon A."/>
            <person name="Yun M.H."/>
        </authorList>
    </citation>
    <scope>NUCLEOTIDE SEQUENCE</scope>
    <source>
        <strain evidence="2">20211129_DDA</strain>
        <tissue evidence="2">Liver</tissue>
    </source>
</reference>
<gene>
    <name evidence="2" type="ORF">NDU88_001868</name>
</gene>
<feature type="compositionally biased region" description="Polar residues" evidence="1">
    <location>
        <begin position="1"/>
        <end position="11"/>
    </location>
</feature>
<name>A0AAV7T0G1_PLEWA</name>
<feature type="region of interest" description="Disordered" evidence="1">
    <location>
        <begin position="1"/>
        <end position="84"/>
    </location>
</feature>
<feature type="compositionally biased region" description="Basic and acidic residues" evidence="1">
    <location>
        <begin position="27"/>
        <end position="66"/>
    </location>
</feature>
<dbReference type="EMBL" id="JANPWB010000007">
    <property type="protein sequence ID" value="KAJ1169987.1"/>
    <property type="molecule type" value="Genomic_DNA"/>
</dbReference>
<proteinExistence type="predicted"/>